<protein>
    <submittedName>
        <fullName evidence="4">Ubiquitin-conjugating enzyme E2 23</fullName>
    </submittedName>
</protein>
<accession>A0ABR2LL93</accession>
<dbReference type="SUPFAM" id="SSF54495">
    <property type="entry name" value="UBC-like"/>
    <property type="match status" value="1"/>
</dbReference>
<sequence>MERKDQVARDKQSCCAHSDISNDMACLVESPPKSSSATVVSEALRLAPEVLAYSLTNDRTFYQYDVVRRNKLEGSLGLVMEVAGDSDSEGNTTDGSNIYDSGVSKVDDCIDEDAARNGEMFDEELSTLPDGQVRIVWTDGSESTDNINDITVVDRGFLHGDIVASASDPTGQLGLVVDVSIRIGLQTSNGEMIQNISSKDLKRIREFSIGDYVVLGPWLGRVNDVLDNVTVLFEDGSVCKVVNADPLRLKAVSRPVIDDEDCPYYPGQRVRATSSSVFKSSRWLYGFWKAGRNEGTVIKVQTSSVIVYWMSSAYLGVGTTSDVPSGEQNPNDLSLLSYFSYAKWQLGDWCLFQPSISIKTDDSENVQETEEECGATCPEESLMDDSSFYDSKPRTRSIEQVLQVPNLSKGHQPSDPVCTMLAVDGKNNKITDTVGYNSVDHLAPEQILDCHTKNSFALVTDRKIKLQVNDSIKGQSNPTETIPVMQECGSCNITPSISRVPSHDGWPAYRRKLRKVLLKRERKACRKDENFERALLIVNIVTKVDVAWQDGTREYGLDSICLISINTPRDQEFFPEQYVVEKTSNEDDDSFESNRVGIVRSVNSKDRTACVRWFKPVSSPEDLREFSSDEIVSVYELDGHPDYDYCYGDVVVRLSPVSASDSYLEIPPEILGEQTDVTESETAVTKKHSEHKLELSEGEPSGKFRSLSRVGNITGLQGGDIEVVWADGMVSKVRPQAVYVVGREDADSYDSGSDIGDDNASWETVDENEMDMLHDAEEESHSQCAKNSLACEKAEDNPSEDIVPGKPGVFSASLAAINFVTRFATGLFSRNKRNSDLSNSDRNALCGSETHDVFEVAVNRETDADLVSSKHKSQGMLIGDAERMVALQIESSASNVPSVRGESEACLHNFKHFDICDCPADHYFLSSIGQGTGGRKWVKKIQQEWGILEKNLPDAIFVVVYEDRIDLLRAVIVGASGTPYQDGIFFFDFHFPPEYPQVPPLAYYHSGGLRINPNLYVDGKVCLSLLNTWAGRGNEVWDSSSSSILQVLVSLQGLVLNSKPYFNEPGYEKQVGTIEGEKNSVLYNENTYLLNLKSMMYLLRQQPMHFESFVKDHFLRRGYYILKACEAYMGGCLIGMLTKDACITEEKKTQFSSVGFKLMLAKILPRLVSSLSDSGVDTQQFSHMIKPGCYH</sequence>
<evidence type="ECO:0000313" key="4">
    <source>
        <dbReference type="EMBL" id="KAK8943794.1"/>
    </source>
</evidence>
<organism evidence="4 5">
    <name type="scientific">Platanthera guangdongensis</name>
    <dbReference type="NCBI Taxonomy" id="2320717"/>
    <lineage>
        <taxon>Eukaryota</taxon>
        <taxon>Viridiplantae</taxon>
        <taxon>Streptophyta</taxon>
        <taxon>Embryophyta</taxon>
        <taxon>Tracheophyta</taxon>
        <taxon>Spermatophyta</taxon>
        <taxon>Magnoliopsida</taxon>
        <taxon>Liliopsida</taxon>
        <taxon>Asparagales</taxon>
        <taxon>Orchidaceae</taxon>
        <taxon>Orchidoideae</taxon>
        <taxon>Orchideae</taxon>
        <taxon>Orchidinae</taxon>
        <taxon>Platanthera</taxon>
    </lineage>
</organism>
<dbReference type="SMART" id="SM00212">
    <property type="entry name" value="UBCc"/>
    <property type="match status" value="1"/>
</dbReference>
<dbReference type="Pfam" id="PF23044">
    <property type="entry name" value="SH3-C_UBE2O"/>
    <property type="match status" value="1"/>
</dbReference>
<evidence type="ECO:0000256" key="2">
    <source>
        <dbReference type="ARBA" id="ARBA00022786"/>
    </source>
</evidence>
<evidence type="ECO:0000259" key="3">
    <source>
        <dbReference type="PROSITE" id="PS50127"/>
    </source>
</evidence>
<comment type="caution">
    <text evidence="4">The sequence shown here is derived from an EMBL/GenBank/DDBJ whole genome shotgun (WGS) entry which is preliminary data.</text>
</comment>
<dbReference type="PANTHER" id="PTHR46116">
    <property type="entry name" value="(E3-INDEPENDENT) E2 UBIQUITIN-CONJUGATING ENZYME"/>
    <property type="match status" value="1"/>
</dbReference>
<keyword evidence="1" id="KW-0808">Transferase</keyword>
<evidence type="ECO:0000313" key="5">
    <source>
        <dbReference type="Proteomes" id="UP001412067"/>
    </source>
</evidence>
<gene>
    <name evidence="4" type="primary">UBC23</name>
    <name evidence="4" type="ORF">KSP40_PGU002822</name>
</gene>
<reference evidence="4 5" key="1">
    <citation type="journal article" date="2022" name="Nat. Plants">
        <title>Genomes of leafy and leafless Platanthera orchids illuminate the evolution of mycoheterotrophy.</title>
        <authorList>
            <person name="Li M.H."/>
            <person name="Liu K.W."/>
            <person name="Li Z."/>
            <person name="Lu H.C."/>
            <person name="Ye Q.L."/>
            <person name="Zhang D."/>
            <person name="Wang J.Y."/>
            <person name="Li Y.F."/>
            <person name="Zhong Z.M."/>
            <person name="Liu X."/>
            <person name="Yu X."/>
            <person name="Liu D.K."/>
            <person name="Tu X.D."/>
            <person name="Liu B."/>
            <person name="Hao Y."/>
            <person name="Liao X.Y."/>
            <person name="Jiang Y.T."/>
            <person name="Sun W.H."/>
            <person name="Chen J."/>
            <person name="Chen Y.Q."/>
            <person name="Ai Y."/>
            <person name="Zhai J.W."/>
            <person name="Wu S.S."/>
            <person name="Zhou Z."/>
            <person name="Hsiao Y.Y."/>
            <person name="Wu W.L."/>
            <person name="Chen Y.Y."/>
            <person name="Lin Y.F."/>
            <person name="Hsu J.L."/>
            <person name="Li C.Y."/>
            <person name="Wang Z.W."/>
            <person name="Zhao X."/>
            <person name="Zhong W.Y."/>
            <person name="Ma X.K."/>
            <person name="Ma L."/>
            <person name="Huang J."/>
            <person name="Chen G.Z."/>
            <person name="Huang M.Z."/>
            <person name="Huang L."/>
            <person name="Peng D.H."/>
            <person name="Luo Y.B."/>
            <person name="Zou S.Q."/>
            <person name="Chen S.P."/>
            <person name="Lan S."/>
            <person name="Tsai W.C."/>
            <person name="Van de Peer Y."/>
            <person name="Liu Z.J."/>
        </authorList>
    </citation>
    <scope>NUCLEOTIDE SEQUENCE [LARGE SCALE GENOMIC DNA]</scope>
    <source>
        <strain evidence="4">Lor288</strain>
    </source>
</reference>
<dbReference type="Pfam" id="PF23043">
    <property type="entry name" value="SH3-B_UBE2O"/>
    <property type="match status" value="1"/>
</dbReference>
<dbReference type="PANTHER" id="PTHR46116:SF21">
    <property type="entry name" value="UBIQUITIN-CONJUGATING ENZYME E2 23-RELATED"/>
    <property type="match status" value="1"/>
</dbReference>
<evidence type="ECO:0000256" key="1">
    <source>
        <dbReference type="ARBA" id="ARBA00022679"/>
    </source>
</evidence>
<feature type="domain" description="UBC core" evidence="3">
    <location>
        <begin position="936"/>
        <end position="1096"/>
    </location>
</feature>
<keyword evidence="5" id="KW-1185">Reference proteome</keyword>
<dbReference type="Pfam" id="PF00179">
    <property type="entry name" value="UQ_con"/>
    <property type="match status" value="1"/>
</dbReference>
<dbReference type="InterPro" id="IPR016135">
    <property type="entry name" value="UBQ-conjugating_enzyme/RWD"/>
</dbReference>
<dbReference type="PROSITE" id="PS50127">
    <property type="entry name" value="UBC_2"/>
    <property type="match status" value="1"/>
</dbReference>
<dbReference type="CDD" id="cd23837">
    <property type="entry name" value="UBCc_UBE2O"/>
    <property type="match status" value="1"/>
</dbReference>
<dbReference type="InterPro" id="IPR000608">
    <property type="entry name" value="UBC"/>
</dbReference>
<proteinExistence type="predicted"/>
<dbReference type="InterPro" id="IPR057735">
    <property type="entry name" value="UBE2O-like_tSH3-B"/>
</dbReference>
<dbReference type="Gene3D" id="3.10.110.10">
    <property type="entry name" value="Ubiquitin Conjugating Enzyme"/>
    <property type="match status" value="1"/>
</dbReference>
<dbReference type="Pfam" id="PF23046">
    <property type="entry name" value="tSH3-B_UBE2O"/>
    <property type="match status" value="1"/>
</dbReference>
<name>A0ABR2LL93_9ASPA</name>
<dbReference type="InterPro" id="IPR057733">
    <property type="entry name" value="UBE2O-like_SH3-B"/>
</dbReference>
<dbReference type="InterPro" id="IPR057734">
    <property type="entry name" value="UBE2O-like_SH3-C"/>
</dbReference>
<keyword evidence="2" id="KW-0833">Ubl conjugation pathway</keyword>
<dbReference type="EMBL" id="JBBWWR010000018">
    <property type="protein sequence ID" value="KAK8943794.1"/>
    <property type="molecule type" value="Genomic_DNA"/>
</dbReference>
<dbReference type="Proteomes" id="UP001412067">
    <property type="component" value="Unassembled WGS sequence"/>
</dbReference>